<dbReference type="EMBL" id="CM004474">
    <property type="protein sequence ID" value="OCT81236.1"/>
    <property type="molecule type" value="Genomic_DNA"/>
</dbReference>
<dbReference type="AlphaFoldDB" id="A0A974CZ60"/>
<evidence type="ECO:0000313" key="2">
    <source>
        <dbReference type="Proteomes" id="UP000694892"/>
    </source>
</evidence>
<dbReference type="Proteomes" id="UP000694892">
    <property type="component" value="Chromosome 5L"/>
</dbReference>
<name>A0A974CZ60_XENLA</name>
<reference evidence="2" key="1">
    <citation type="journal article" date="2016" name="Nature">
        <title>Genome evolution in the allotetraploid frog Xenopus laevis.</title>
        <authorList>
            <person name="Session A.M."/>
            <person name="Uno Y."/>
            <person name="Kwon T."/>
            <person name="Chapman J.A."/>
            <person name="Toyoda A."/>
            <person name="Takahashi S."/>
            <person name="Fukui A."/>
            <person name="Hikosaka A."/>
            <person name="Suzuki A."/>
            <person name="Kondo M."/>
            <person name="van Heeringen S.J."/>
            <person name="Quigley I."/>
            <person name="Heinz S."/>
            <person name="Ogino H."/>
            <person name="Ochi H."/>
            <person name="Hellsten U."/>
            <person name="Lyons J.B."/>
            <person name="Simakov O."/>
            <person name="Putnam N."/>
            <person name="Stites J."/>
            <person name="Kuroki Y."/>
            <person name="Tanaka T."/>
            <person name="Michiue T."/>
            <person name="Watanabe M."/>
            <person name="Bogdanovic O."/>
            <person name="Lister R."/>
            <person name="Georgiou G."/>
            <person name="Paranjpe S.S."/>
            <person name="van Kruijsbergen I."/>
            <person name="Shu S."/>
            <person name="Carlson J."/>
            <person name="Kinoshita T."/>
            <person name="Ohta Y."/>
            <person name="Mawaribuchi S."/>
            <person name="Jenkins J."/>
            <person name="Grimwood J."/>
            <person name="Schmutz J."/>
            <person name="Mitros T."/>
            <person name="Mozaffari S.V."/>
            <person name="Suzuki Y."/>
            <person name="Haramoto Y."/>
            <person name="Yamamoto T.S."/>
            <person name="Takagi C."/>
            <person name="Heald R."/>
            <person name="Miller K."/>
            <person name="Haudenschild C."/>
            <person name="Kitzman J."/>
            <person name="Nakayama T."/>
            <person name="Izutsu Y."/>
            <person name="Robert J."/>
            <person name="Fortriede J."/>
            <person name="Burns K."/>
            <person name="Lotay V."/>
            <person name="Karimi K."/>
            <person name="Yasuoka Y."/>
            <person name="Dichmann D.S."/>
            <person name="Flajnik M.F."/>
            <person name="Houston D.W."/>
            <person name="Shendure J."/>
            <person name="DuPasquier L."/>
            <person name="Vize P.D."/>
            <person name="Zorn A.M."/>
            <person name="Ito M."/>
            <person name="Marcotte E.M."/>
            <person name="Wallingford J.B."/>
            <person name="Ito Y."/>
            <person name="Asashima M."/>
            <person name="Ueno N."/>
            <person name="Matsuda Y."/>
            <person name="Veenstra G.J."/>
            <person name="Fujiyama A."/>
            <person name="Harland R.M."/>
            <person name="Taira M."/>
            <person name="Rokhsar D.S."/>
        </authorList>
    </citation>
    <scope>NUCLEOTIDE SEQUENCE [LARGE SCALE GENOMIC DNA]</scope>
    <source>
        <strain evidence="2">J</strain>
    </source>
</reference>
<gene>
    <name evidence="1" type="ORF">XELAEV_18028053mg</name>
</gene>
<proteinExistence type="predicted"/>
<accession>A0A974CZ60</accession>
<evidence type="ECO:0000313" key="1">
    <source>
        <dbReference type="EMBL" id="OCT81236.1"/>
    </source>
</evidence>
<protein>
    <submittedName>
        <fullName evidence="1">Uncharacterized protein</fullName>
    </submittedName>
</protein>
<organism evidence="1 2">
    <name type="scientific">Xenopus laevis</name>
    <name type="common">African clawed frog</name>
    <dbReference type="NCBI Taxonomy" id="8355"/>
    <lineage>
        <taxon>Eukaryota</taxon>
        <taxon>Metazoa</taxon>
        <taxon>Chordata</taxon>
        <taxon>Craniata</taxon>
        <taxon>Vertebrata</taxon>
        <taxon>Euteleostomi</taxon>
        <taxon>Amphibia</taxon>
        <taxon>Batrachia</taxon>
        <taxon>Anura</taxon>
        <taxon>Pipoidea</taxon>
        <taxon>Pipidae</taxon>
        <taxon>Xenopodinae</taxon>
        <taxon>Xenopus</taxon>
        <taxon>Xenopus</taxon>
    </lineage>
</organism>
<sequence>MSFCWRRVQRQPCIYHLSEQVSGLCCFSGARVDATLKLMHRTSISELNGVLSVLMGPTPQPILLLQTLVNKPSCL</sequence>